<dbReference type="InterPro" id="IPR002501">
    <property type="entry name" value="PsdUridine_synth_N"/>
</dbReference>
<feature type="domain" description="Pseudouridine synthase II N-terminal" evidence="5">
    <location>
        <begin position="46"/>
        <end position="187"/>
    </location>
</feature>
<evidence type="ECO:0000313" key="6">
    <source>
        <dbReference type="EMBL" id="CAH1404877.1"/>
    </source>
</evidence>
<protein>
    <recommendedName>
        <fullName evidence="2">tRNA pseudouridine(55) synthase</fullName>
        <ecNumber evidence="2">5.4.99.25</ecNumber>
    </recommendedName>
</protein>
<dbReference type="GO" id="GO:0160148">
    <property type="term" value="F:tRNA pseudouridine(55) synthase activity"/>
    <property type="evidence" value="ECO:0007669"/>
    <property type="project" value="UniProtKB-EC"/>
</dbReference>
<dbReference type="EC" id="5.4.99.25" evidence="2"/>
<dbReference type="NCBIfam" id="TIGR00431">
    <property type="entry name" value="TruB"/>
    <property type="match status" value="1"/>
</dbReference>
<dbReference type="Gene3D" id="3.30.2350.10">
    <property type="entry name" value="Pseudouridine synthase"/>
    <property type="match status" value="1"/>
</dbReference>
<organism evidence="6 7">
    <name type="scientific">Nezara viridula</name>
    <name type="common">Southern green stink bug</name>
    <name type="synonym">Cimex viridulus</name>
    <dbReference type="NCBI Taxonomy" id="85310"/>
    <lineage>
        <taxon>Eukaryota</taxon>
        <taxon>Metazoa</taxon>
        <taxon>Ecdysozoa</taxon>
        <taxon>Arthropoda</taxon>
        <taxon>Hexapoda</taxon>
        <taxon>Insecta</taxon>
        <taxon>Pterygota</taxon>
        <taxon>Neoptera</taxon>
        <taxon>Paraneoptera</taxon>
        <taxon>Hemiptera</taxon>
        <taxon>Heteroptera</taxon>
        <taxon>Panheteroptera</taxon>
        <taxon>Pentatomomorpha</taxon>
        <taxon>Pentatomoidea</taxon>
        <taxon>Pentatomidae</taxon>
        <taxon>Pentatominae</taxon>
        <taxon>Nezara</taxon>
    </lineage>
</organism>
<dbReference type="EMBL" id="OV725082">
    <property type="protein sequence ID" value="CAH1404877.1"/>
    <property type="molecule type" value="Genomic_DNA"/>
</dbReference>
<name>A0A9P0MWC7_NEZVI</name>
<evidence type="ECO:0000259" key="5">
    <source>
        <dbReference type="Pfam" id="PF01509"/>
    </source>
</evidence>
<dbReference type="PANTHER" id="PTHR13767:SF2">
    <property type="entry name" value="PSEUDOURIDYLATE SYNTHASE TRUB1"/>
    <property type="match status" value="1"/>
</dbReference>
<keyword evidence="7" id="KW-1185">Reference proteome</keyword>
<evidence type="ECO:0000256" key="2">
    <source>
        <dbReference type="ARBA" id="ARBA00012787"/>
    </source>
</evidence>
<dbReference type="Proteomes" id="UP001152798">
    <property type="component" value="Chromosome 6"/>
</dbReference>
<keyword evidence="3" id="KW-0819">tRNA processing</keyword>
<dbReference type="PANTHER" id="PTHR13767">
    <property type="entry name" value="TRNA-PSEUDOURIDINE SYNTHASE"/>
    <property type="match status" value="1"/>
</dbReference>
<evidence type="ECO:0000313" key="7">
    <source>
        <dbReference type="Proteomes" id="UP001152798"/>
    </source>
</evidence>
<evidence type="ECO:0000256" key="1">
    <source>
        <dbReference type="ARBA" id="ARBA00008999"/>
    </source>
</evidence>
<dbReference type="GO" id="GO:1990481">
    <property type="term" value="P:mRNA pseudouridine synthesis"/>
    <property type="evidence" value="ECO:0007669"/>
    <property type="project" value="TreeGrafter"/>
</dbReference>
<comment type="similarity">
    <text evidence="1">Belongs to the pseudouridine synthase TruB family.</text>
</comment>
<evidence type="ECO:0000256" key="4">
    <source>
        <dbReference type="ARBA" id="ARBA00023235"/>
    </source>
</evidence>
<sequence length="254" mass="28508">MEKYKLLKNGIFCLNKKENMTSSNCVEFVKKIIMRDLGWNKRFKIKVGHGGTLDYDASGVLVIGINHGCKILTHFLHGNKSYLVSGKFGEATDTYNKLGKVIHSSPYDHIIKDTFLCVLPNFEGNIMQIPPPYCALKINGKRMSDLIREGKTVHLSARPVYCSDIQCISFDLPHFTLLISCGAGFYVRSLVHDLGIALNSHAHVTKLCRIKQGSFILEDCLPMEHLNLEQILHGCYQAQSKCSANDAFGKPFRN</sequence>
<keyword evidence="4" id="KW-0413">Isomerase</keyword>
<dbReference type="InterPro" id="IPR020103">
    <property type="entry name" value="PsdUridine_synth_cat_dom_sf"/>
</dbReference>
<dbReference type="InterPro" id="IPR014780">
    <property type="entry name" value="tRNA_psdUridine_synth_TruB"/>
</dbReference>
<dbReference type="GO" id="GO:0005634">
    <property type="term" value="C:nucleus"/>
    <property type="evidence" value="ECO:0007669"/>
    <property type="project" value="TreeGrafter"/>
</dbReference>
<dbReference type="GO" id="GO:0003723">
    <property type="term" value="F:RNA binding"/>
    <property type="evidence" value="ECO:0007669"/>
    <property type="project" value="InterPro"/>
</dbReference>
<proteinExistence type="inferred from homology"/>
<dbReference type="AlphaFoldDB" id="A0A9P0MWC7"/>
<evidence type="ECO:0000256" key="3">
    <source>
        <dbReference type="ARBA" id="ARBA00022694"/>
    </source>
</evidence>
<gene>
    <name evidence="6" type="ORF">NEZAVI_LOCUS13202</name>
</gene>
<reference evidence="6" key="1">
    <citation type="submission" date="2022-01" db="EMBL/GenBank/DDBJ databases">
        <authorList>
            <person name="King R."/>
        </authorList>
    </citation>
    <scope>NUCLEOTIDE SEQUENCE</scope>
</reference>
<dbReference type="SUPFAM" id="SSF55120">
    <property type="entry name" value="Pseudouridine synthase"/>
    <property type="match status" value="1"/>
</dbReference>
<accession>A0A9P0MWC7</accession>
<dbReference type="GO" id="GO:0006400">
    <property type="term" value="P:tRNA modification"/>
    <property type="evidence" value="ECO:0007669"/>
    <property type="project" value="TreeGrafter"/>
</dbReference>
<dbReference type="HAMAP" id="MF_01080">
    <property type="entry name" value="TruB_bact"/>
    <property type="match status" value="1"/>
</dbReference>
<dbReference type="OrthoDB" id="8248391at2759"/>
<dbReference type="Pfam" id="PF01509">
    <property type="entry name" value="TruB_N"/>
    <property type="match status" value="1"/>
</dbReference>